<feature type="compositionally biased region" description="Low complexity" evidence="4">
    <location>
        <begin position="947"/>
        <end position="957"/>
    </location>
</feature>
<reference evidence="6 7" key="1">
    <citation type="submission" date="2017-03" db="EMBL/GenBank/DDBJ databases">
        <title>Genomes of endolithic fungi from Antarctica.</title>
        <authorList>
            <person name="Coleine C."/>
            <person name="Masonjones S."/>
            <person name="Stajich J.E."/>
        </authorList>
    </citation>
    <scope>NUCLEOTIDE SEQUENCE [LARGE SCALE GENOMIC DNA]</scope>
    <source>
        <strain evidence="6 7">CCFEE 6314</strain>
    </source>
</reference>
<feature type="coiled-coil region" evidence="3">
    <location>
        <begin position="670"/>
        <end position="884"/>
    </location>
</feature>
<dbReference type="PANTHER" id="PTHR18937">
    <property type="entry name" value="STRUCTURAL MAINTENANCE OF CHROMOSOMES SMC FAMILY MEMBER"/>
    <property type="match status" value="1"/>
</dbReference>
<dbReference type="GO" id="GO:0005815">
    <property type="term" value="C:microtubule organizing center"/>
    <property type="evidence" value="ECO:0007669"/>
    <property type="project" value="InterPro"/>
</dbReference>
<feature type="compositionally biased region" description="Basic and acidic residues" evidence="4">
    <location>
        <begin position="366"/>
        <end position="384"/>
    </location>
</feature>
<feature type="region of interest" description="Disordered" evidence="4">
    <location>
        <begin position="366"/>
        <end position="387"/>
    </location>
</feature>
<feature type="domain" description="Centrosomin N-terminal motif 1" evidence="5">
    <location>
        <begin position="165"/>
        <end position="237"/>
    </location>
</feature>
<evidence type="ECO:0000256" key="3">
    <source>
        <dbReference type="SAM" id="Coils"/>
    </source>
</evidence>
<evidence type="ECO:0000259" key="5">
    <source>
        <dbReference type="Pfam" id="PF07989"/>
    </source>
</evidence>
<protein>
    <recommendedName>
        <fullName evidence="5">Centrosomin N-terminal motif 1 domain-containing protein</fullName>
    </recommendedName>
</protein>
<evidence type="ECO:0000256" key="2">
    <source>
        <dbReference type="ARBA" id="ARBA00022490"/>
    </source>
</evidence>
<dbReference type="Pfam" id="PF07989">
    <property type="entry name" value="Cnn_1N"/>
    <property type="match status" value="1"/>
</dbReference>
<feature type="compositionally biased region" description="Polar residues" evidence="4">
    <location>
        <begin position="134"/>
        <end position="146"/>
    </location>
</feature>
<evidence type="ECO:0000256" key="4">
    <source>
        <dbReference type="SAM" id="MobiDB-lite"/>
    </source>
</evidence>
<feature type="compositionally biased region" description="Basic and acidic residues" evidence="4">
    <location>
        <begin position="50"/>
        <end position="65"/>
    </location>
</feature>
<dbReference type="AlphaFoldDB" id="A0A438NHJ7"/>
<sequence length="1140" mass="132002">MAGYIDTPKLSEASRLSNLLDLEGLSPEKSFAAPSQPRDLISQMRSAKMHGVDLKTPRTGTRDPLRLLPNGNHPKSEFSPFMKSATKNNMSRRLSSKKPASAYTPSLPRLVDMSQLEGENTSSSAGRVIDDTPIPQQASSAHSTPLAQLPARDKGGLLNDGNLMTLREQENIIDKIEKENFGLKMKIHFLEEALSKRGNEFNQAALKENTDLKVNRITMQRELHKFKKNIAQAEKDAEVYRLQLEEFKERMRRKQIDESIRIELEHLRHEADAKDKKIEMLEDAQTKALDQDMSDSRRLKDEIEDLRAELREKDRMIDERDDQIDALKMQASKDSNEVAEVEEELQTAKEEIDDLKHKLDRLETQLQDAKESQEEASEEKKRAEEDLDELRDEMANKSFTTKGLSRQLEEKAGRLEDELHDLRGMFEKSEFELAQKSDVEKQLRERLRDLERQGASDMRRVQQDLDISQQQYETLERKLASTSKQLEAIEKDLQIKVDEKDLLQNRHDALTTESAELQKDLVKARKSVQDAELALTDERQRAVRNDNILRTQHKQDLDLLHEQIDGLHREVAAKESDHAAQLEEWEAQTRTLESATAKAEERAKGLQRTMDKLQDAQGTLSGRELKLQEALESEKRRHDEEEKVLFRQISELQQDLATKRSAIDQGRIELSNAKEELRISIREQATLKEKVAELEDEIEILQADIEQEHEMAQMHQQKSLTNTDSLVQKLRLEKQQLQSQLSDAKLGIKNAELALEAIEKERDDLEAKMQHAQKSNDDTFNVDHEKRELRRQKVKFEKEVAQLTAERDNLVKTNNALEDEINAELERATKEENRLQAEIDSLRTQQMSKGENRDRELISTRSKMSRLEARIKELEESLQNQLGVALSPDTDISKLRHDLAEARKSEMASSKRESNLKSINRDLKMRVNDLERELHEASLAQYKAKSLSRSPPQSSSQEFGQIRQQLADTQAEVQALKAEKNELKARAKKLAEEHEEINNMSIQLSARDSEAREMKHHLRRLRKERSVANKKAEEVEMELESLQSKYEHMLERLSSGSKEEMRQREIKGLVKEIMWLKARFRREERLRKDLAWSKGFLEQGEVMRVQWYVKMDKARDWDLKLTKATATKLTSESSMRWACL</sequence>
<keyword evidence="3" id="KW-0175">Coiled coil</keyword>
<dbReference type="Proteomes" id="UP000288859">
    <property type="component" value="Unassembled WGS sequence"/>
</dbReference>
<organism evidence="6 7">
    <name type="scientific">Exophiala mesophila</name>
    <name type="common">Black yeast-like fungus</name>
    <dbReference type="NCBI Taxonomy" id="212818"/>
    <lineage>
        <taxon>Eukaryota</taxon>
        <taxon>Fungi</taxon>
        <taxon>Dikarya</taxon>
        <taxon>Ascomycota</taxon>
        <taxon>Pezizomycotina</taxon>
        <taxon>Eurotiomycetes</taxon>
        <taxon>Chaetothyriomycetidae</taxon>
        <taxon>Chaetothyriales</taxon>
        <taxon>Herpotrichiellaceae</taxon>
        <taxon>Exophiala</taxon>
    </lineage>
</organism>
<accession>A0A438NHJ7</accession>
<feature type="region of interest" description="Disordered" evidence="4">
    <location>
        <begin position="942"/>
        <end position="963"/>
    </location>
</feature>
<name>A0A438NHJ7_EXOME</name>
<proteinExistence type="predicted"/>
<feature type="region of interest" description="Disordered" evidence="4">
    <location>
        <begin position="47"/>
        <end position="154"/>
    </location>
</feature>
<gene>
    <name evidence="6" type="ORF">B0A52_00555</name>
</gene>
<dbReference type="VEuPathDB" id="FungiDB:PV10_00039"/>
<evidence type="ECO:0000256" key="1">
    <source>
        <dbReference type="ARBA" id="ARBA00004496"/>
    </source>
</evidence>
<dbReference type="EMBL" id="NAJM01000002">
    <property type="protein sequence ID" value="RVX75203.1"/>
    <property type="molecule type" value="Genomic_DNA"/>
</dbReference>
<evidence type="ECO:0000313" key="7">
    <source>
        <dbReference type="Proteomes" id="UP000288859"/>
    </source>
</evidence>
<evidence type="ECO:0000313" key="6">
    <source>
        <dbReference type="EMBL" id="RVX75203.1"/>
    </source>
</evidence>
<dbReference type="InterPro" id="IPR012943">
    <property type="entry name" value="Cnn_1N"/>
</dbReference>
<comment type="subcellular location">
    <subcellularLocation>
        <location evidence="1">Cytoplasm</location>
    </subcellularLocation>
</comment>
<dbReference type="Gene3D" id="1.20.5.1700">
    <property type="match status" value="1"/>
</dbReference>
<keyword evidence="2" id="KW-0963">Cytoplasm</keyword>
<comment type="caution">
    <text evidence="6">The sequence shown here is derived from an EMBL/GenBank/DDBJ whole genome shotgun (WGS) entry which is preliminary data.</text>
</comment>
<dbReference type="GO" id="GO:0005737">
    <property type="term" value="C:cytoplasm"/>
    <property type="evidence" value="ECO:0007669"/>
    <property type="project" value="UniProtKB-SubCell"/>
</dbReference>
<dbReference type="OrthoDB" id="10255000at2759"/>